<accession>A0A8C3H616</accession>
<sequence length="216" mass="23789">FIEYQGWKRPQEVSSPTPVTDSLSSLSTNNKATTADTASMDSTKANNFLMEIMGALQTLLAQNAVLQAQAMPSSGPNPTPCESKLPLPDKFNGDCRNFATWDGLPTVFTREALVWASPLLEKASPLLGQFEDFVLAMVVIVNDPITSLQLKLYFRCCIRKADQLLNVQRIHLCIKINAQQTKHHQEKKVVLPAPAIPAEPSPHITSSFFITQTHAS</sequence>
<feature type="compositionally biased region" description="Polar residues" evidence="1">
    <location>
        <begin position="12"/>
        <end position="30"/>
    </location>
</feature>
<evidence type="ECO:0000256" key="1">
    <source>
        <dbReference type="SAM" id="MobiDB-lite"/>
    </source>
</evidence>
<organism evidence="2 3">
    <name type="scientific">Chrysemys picta bellii</name>
    <name type="common">Western painted turtle</name>
    <name type="synonym">Emys bellii</name>
    <dbReference type="NCBI Taxonomy" id="8478"/>
    <lineage>
        <taxon>Eukaryota</taxon>
        <taxon>Metazoa</taxon>
        <taxon>Chordata</taxon>
        <taxon>Craniata</taxon>
        <taxon>Vertebrata</taxon>
        <taxon>Euteleostomi</taxon>
        <taxon>Archelosauria</taxon>
        <taxon>Testudinata</taxon>
        <taxon>Testudines</taxon>
        <taxon>Cryptodira</taxon>
        <taxon>Durocryptodira</taxon>
        <taxon>Testudinoidea</taxon>
        <taxon>Emydidae</taxon>
        <taxon>Chrysemys</taxon>
    </lineage>
</organism>
<name>A0A8C3H616_CHRPI</name>
<dbReference type="Proteomes" id="UP000694380">
    <property type="component" value="Unplaced"/>
</dbReference>
<dbReference type="Ensembl" id="ENSCPBT00000003852.1">
    <property type="protein sequence ID" value="ENSCPBP00000003161.1"/>
    <property type="gene ID" value="ENSCPBG00000002531.1"/>
</dbReference>
<keyword evidence="3" id="KW-1185">Reference proteome</keyword>
<reference evidence="2" key="1">
    <citation type="submission" date="2025-08" db="UniProtKB">
        <authorList>
            <consortium name="Ensembl"/>
        </authorList>
    </citation>
    <scope>IDENTIFICATION</scope>
</reference>
<protein>
    <submittedName>
        <fullName evidence="2">Uncharacterized protein</fullName>
    </submittedName>
</protein>
<evidence type="ECO:0000313" key="2">
    <source>
        <dbReference type="Ensembl" id="ENSCPBP00000003161.1"/>
    </source>
</evidence>
<evidence type="ECO:0000313" key="3">
    <source>
        <dbReference type="Proteomes" id="UP000694380"/>
    </source>
</evidence>
<proteinExistence type="predicted"/>
<feature type="region of interest" description="Disordered" evidence="1">
    <location>
        <begin position="1"/>
        <end position="38"/>
    </location>
</feature>
<reference evidence="2" key="2">
    <citation type="submission" date="2025-09" db="UniProtKB">
        <authorList>
            <consortium name="Ensembl"/>
        </authorList>
    </citation>
    <scope>IDENTIFICATION</scope>
</reference>
<dbReference type="AlphaFoldDB" id="A0A8C3H616"/>